<feature type="transmembrane region" description="Helical" evidence="7">
    <location>
        <begin position="521"/>
        <end position="539"/>
    </location>
</feature>
<keyword evidence="5 7" id="KW-1133">Transmembrane helix</keyword>
<dbReference type="SUPFAM" id="SSF103473">
    <property type="entry name" value="MFS general substrate transporter"/>
    <property type="match status" value="1"/>
</dbReference>
<feature type="transmembrane region" description="Helical" evidence="7">
    <location>
        <begin position="160"/>
        <end position="183"/>
    </location>
</feature>
<protein>
    <submittedName>
        <fullName evidence="9">MHS family MFS transporter</fullName>
    </submittedName>
</protein>
<dbReference type="InterPro" id="IPR005829">
    <property type="entry name" value="Sugar_transporter_CS"/>
</dbReference>
<dbReference type="InterPro" id="IPR011701">
    <property type="entry name" value="MFS"/>
</dbReference>
<dbReference type="EMBL" id="VTTN01000004">
    <property type="protein sequence ID" value="KAA0596106.1"/>
    <property type="molecule type" value="Genomic_DNA"/>
</dbReference>
<dbReference type="InterPro" id="IPR020846">
    <property type="entry name" value="MFS_dom"/>
</dbReference>
<evidence type="ECO:0000259" key="8">
    <source>
        <dbReference type="PROSITE" id="PS50850"/>
    </source>
</evidence>
<feature type="transmembrane region" description="Helical" evidence="7">
    <location>
        <begin position="248"/>
        <end position="267"/>
    </location>
</feature>
<keyword evidence="2" id="KW-0813">Transport</keyword>
<dbReference type="AlphaFoldDB" id="A0A5A9GNU0"/>
<keyword evidence="3" id="KW-1003">Cell membrane</keyword>
<reference evidence="9 10" key="1">
    <citation type="submission" date="2019-08" db="EMBL/GenBank/DDBJ databases">
        <authorList>
            <person name="Grouzdev D."/>
            <person name="Tikhonova E."/>
            <person name="Kravchenko I."/>
        </authorList>
    </citation>
    <scope>NUCLEOTIDE SEQUENCE [LARGE SCALE GENOMIC DNA]</scope>
    <source>
        <strain evidence="9 10">59b</strain>
    </source>
</reference>
<accession>A0A5A9GNU0</accession>
<dbReference type="Gene3D" id="1.20.1250.20">
    <property type="entry name" value="MFS general substrate transporter like domains"/>
    <property type="match status" value="2"/>
</dbReference>
<sequence>MDASEAIAAPLASAKPVGAQIRTVTAAALGTVFEWYEFTLYAAMAGVLAGKFFSGLDPSIGFLFALLTFGIGFIVRPVGALVFGRLGDRIGRKRTFMITIMIMGLATFAVGLLPSYETAGIVAPVLLVTLRILQGLALGGEYGGAVIYVTEHVARNRRGLNTSFIQMTGTLGFLMALLSIQLVQAVVTQAVFDAWAWRIPFLVSIVLLAVSIKVRLQMHESPVFKKMAEEKRLSTSPVRETFGSWENVKLMAIALIGIGGGMSVVYYNAVLYPLFFLSRTLSVPMPVANLMTTVAALCSIPMIWFAGWLSDRVGRKPVMLAGFLLGAVATFPVFHQIAELANPALAETQARTAVTIRTDGAGCSFMFNPLGNRSFTAPCDVARQVLSGSSVNYERTDRPGSAATEVQVGDRVITANGSAGFDQAQFTRDLKDALKQAGFGVLGNPDGAAQVKIVGLLLVLLLAMALGYSPVGVAMAEMFPARIRYTAMSFPYHFSSGWIGGLLPTFAFAIAVAQGNIFAGLWYTVGWLIVGIVITGLFYRERRTDPD</sequence>
<evidence type="ECO:0000256" key="2">
    <source>
        <dbReference type="ARBA" id="ARBA00022448"/>
    </source>
</evidence>
<dbReference type="RefSeq" id="WP_149231502.1">
    <property type="nucleotide sequence ID" value="NZ_JALJXJ010000005.1"/>
</dbReference>
<dbReference type="OrthoDB" id="9783227at2"/>
<dbReference type="PROSITE" id="PS00217">
    <property type="entry name" value="SUGAR_TRANSPORT_2"/>
    <property type="match status" value="1"/>
</dbReference>
<evidence type="ECO:0000256" key="6">
    <source>
        <dbReference type="ARBA" id="ARBA00023136"/>
    </source>
</evidence>
<feature type="transmembrane region" description="Helical" evidence="7">
    <location>
        <begin position="453"/>
        <end position="476"/>
    </location>
</feature>
<comment type="caution">
    <text evidence="9">The sequence shown here is derived from an EMBL/GenBank/DDBJ whole genome shotgun (WGS) entry which is preliminary data.</text>
</comment>
<evidence type="ECO:0000256" key="1">
    <source>
        <dbReference type="ARBA" id="ARBA00004651"/>
    </source>
</evidence>
<organism evidence="9 10">
    <name type="scientific">Azospirillum lipoferum</name>
    <dbReference type="NCBI Taxonomy" id="193"/>
    <lineage>
        <taxon>Bacteria</taxon>
        <taxon>Pseudomonadati</taxon>
        <taxon>Pseudomonadota</taxon>
        <taxon>Alphaproteobacteria</taxon>
        <taxon>Rhodospirillales</taxon>
        <taxon>Azospirillaceae</taxon>
        <taxon>Azospirillum</taxon>
    </lineage>
</organism>
<evidence type="ECO:0000313" key="9">
    <source>
        <dbReference type="EMBL" id="KAA0596106.1"/>
    </source>
</evidence>
<dbReference type="PROSITE" id="PS50850">
    <property type="entry name" value="MFS"/>
    <property type="match status" value="1"/>
</dbReference>
<dbReference type="Pfam" id="PF07690">
    <property type="entry name" value="MFS_1"/>
    <property type="match status" value="1"/>
</dbReference>
<keyword evidence="10" id="KW-1185">Reference proteome</keyword>
<dbReference type="GO" id="GO:0022857">
    <property type="term" value="F:transmembrane transporter activity"/>
    <property type="evidence" value="ECO:0007669"/>
    <property type="project" value="InterPro"/>
</dbReference>
<feature type="transmembrane region" description="Helical" evidence="7">
    <location>
        <begin position="95"/>
        <end position="113"/>
    </location>
</feature>
<evidence type="ECO:0000256" key="3">
    <source>
        <dbReference type="ARBA" id="ARBA00022475"/>
    </source>
</evidence>
<comment type="subcellular location">
    <subcellularLocation>
        <location evidence="1">Cell membrane</location>
        <topology evidence="1">Multi-pass membrane protein</topology>
    </subcellularLocation>
</comment>
<dbReference type="InterPro" id="IPR005828">
    <property type="entry name" value="MFS_sugar_transport-like"/>
</dbReference>
<dbReference type="PROSITE" id="PS00216">
    <property type="entry name" value="SUGAR_TRANSPORT_1"/>
    <property type="match status" value="1"/>
</dbReference>
<name>A0A5A9GNU0_AZOLI</name>
<feature type="transmembrane region" description="Helical" evidence="7">
    <location>
        <begin position="195"/>
        <end position="216"/>
    </location>
</feature>
<dbReference type="PANTHER" id="PTHR43045">
    <property type="entry name" value="SHIKIMATE TRANSPORTER"/>
    <property type="match status" value="1"/>
</dbReference>
<dbReference type="GO" id="GO:0005886">
    <property type="term" value="C:plasma membrane"/>
    <property type="evidence" value="ECO:0007669"/>
    <property type="project" value="UniProtKB-SubCell"/>
</dbReference>
<dbReference type="InterPro" id="IPR036259">
    <property type="entry name" value="MFS_trans_sf"/>
</dbReference>
<feature type="transmembrane region" description="Helical" evidence="7">
    <location>
        <begin position="497"/>
        <end position="515"/>
    </location>
</feature>
<gene>
    <name evidence="9" type="ORF">FZ942_13090</name>
</gene>
<keyword evidence="4 7" id="KW-0812">Transmembrane</keyword>
<proteinExistence type="predicted"/>
<feature type="transmembrane region" description="Helical" evidence="7">
    <location>
        <begin position="119"/>
        <end position="139"/>
    </location>
</feature>
<keyword evidence="6 7" id="KW-0472">Membrane</keyword>
<evidence type="ECO:0000313" key="10">
    <source>
        <dbReference type="Proteomes" id="UP000324927"/>
    </source>
</evidence>
<dbReference type="Pfam" id="PF00083">
    <property type="entry name" value="Sugar_tr"/>
    <property type="match status" value="1"/>
</dbReference>
<evidence type="ECO:0000256" key="7">
    <source>
        <dbReference type="SAM" id="Phobius"/>
    </source>
</evidence>
<evidence type="ECO:0000256" key="5">
    <source>
        <dbReference type="ARBA" id="ARBA00022989"/>
    </source>
</evidence>
<feature type="transmembrane region" description="Helical" evidence="7">
    <location>
        <begin position="287"/>
        <end position="306"/>
    </location>
</feature>
<dbReference type="PANTHER" id="PTHR43045:SF7">
    <property type="entry name" value="MAJOR FACILITATOR SUPERFAMILY TRANSPORTER"/>
    <property type="match status" value="1"/>
</dbReference>
<feature type="domain" description="Major facilitator superfamily (MFS) profile" evidence="8">
    <location>
        <begin position="23"/>
        <end position="543"/>
    </location>
</feature>
<feature type="transmembrane region" description="Helical" evidence="7">
    <location>
        <begin position="60"/>
        <end position="83"/>
    </location>
</feature>
<evidence type="ECO:0000256" key="4">
    <source>
        <dbReference type="ARBA" id="ARBA00022692"/>
    </source>
</evidence>
<dbReference type="Proteomes" id="UP000324927">
    <property type="component" value="Unassembled WGS sequence"/>
</dbReference>